<dbReference type="EMBL" id="CP002117">
    <property type="protein sequence ID" value="ADN36199.1"/>
    <property type="molecule type" value="Genomic_DNA"/>
</dbReference>
<keyword evidence="1" id="KW-0472">Membrane</keyword>
<sequence length="92" mass="10239">MGDIDSDIAVIKNDIAHIKDGVEEIKNNCQKRDEDCDCRFTELYNSKADHSLKIKEIEGQLSFHNKILAAFGALGLALVTICGDIVTWFRGV</sequence>
<dbReference type="AlphaFoldDB" id="E1RFG9"/>
<dbReference type="RefSeq" id="WP_013329376.1">
    <property type="nucleotide sequence ID" value="NC_014507.1"/>
</dbReference>
<dbReference type="STRING" id="679926.Mpet_1440"/>
<proteinExistence type="predicted"/>
<reference evidence="2 3" key="1">
    <citation type="journal article" date="2010" name="Stand. Genomic Sci.">
        <title>Complete genome sequence of Methanoplanus petrolearius type strain (SEBR 4847).</title>
        <authorList>
            <person name="Brambilla E."/>
            <person name="Djao O.D."/>
            <person name="Daligault H."/>
            <person name="Lapidus A."/>
            <person name="Lucas S."/>
            <person name="Hammon N."/>
            <person name="Nolan M."/>
            <person name="Tice H."/>
            <person name="Cheng J.F."/>
            <person name="Han C."/>
            <person name="Tapia R."/>
            <person name="Goodwin L."/>
            <person name="Pitluck S."/>
            <person name="Liolios K."/>
            <person name="Ivanova N."/>
            <person name="Mavromatis K."/>
            <person name="Mikhailova N."/>
            <person name="Pati A."/>
            <person name="Chen A."/>
            <person name="Palaniappan K."/>
            <person name="Land M."/>
            <person name="Hauser L."/>
            <person name="Chang Y.J."/>
            <person name="Jeffries C.D."/>
            <person name="Rohde M."/>
            <person name="Spring S."/>
            <person name="Sikorski J."/>
            <person name="Goker M."/>
            <person name="Woyke T."/>
            <person name="Bristow J."/>
            <person name="Eisen J.A."/>
            <person name="Markowitz V."/>
            <person name="Hugenholtz P."/>
            <person name="Kyrpides N.C."/>
            <person name="Klenk H.P."/>
        </authorList>
    </citation>
    <scope>NUCLEOTIDE SEQUENCE [LARGE SCALE GENOMIC DNA]</scope>
    <source>
        <strain evidence="3">DSM 11571 / OCM 486 / SEBR 4847</strain>
    </source>
</reference>
<dbReference type="HOGENOM" id="CLU_2406400_0_0_2"/>
<gene>
    <name evidence="2" type="ordered locus">Mpet_1440</name>
</gene>
<evidence type="ECO:0000313" key="2">
    <source>
        <dbReference type="EMBL" id="ADN36199.1"/>
    </source>
</evidence>
<name>E1RFG9_METP4</name>
<dbReference type="GeneID" id="9743910"/>
<accession>E1RFG9</accession>
<dbReference type="KEGG" id="mpi:Mpet_1440"/>
<evidence type="ECO:0000313" key="3">
    <source>
        <dbReference type="Proteomes" id="UP000006565"/>
    </source>
</evidence>
<keyword evidence="1" id="KW-0812">Transmembrane</keyword>
<feature type="transmembrane region" description="Helical" evidence="1">
    <location>
        <begin position="67"/>
        <end position="89"/>
    </location>
</feature>
<organism evidence="2 3">
    <name type="scientific">Methanolacinia petrolearia (strain DSM 11571 / OCM 486 / SEBR 4847)</name>
    <name type="common">Methanoplanus petrolearius</name>
    <dbReference type="NCBI Taxonomy" id="679926"/>
    <lineage>
        <taxon>Archaea</taxon>
        <taxon>Methanobacteriati</taxon>
        <taxon>Methanobacteriota</taxon>
        <taxon>Stenosarchaea group</taxon>
        <taxon>Methanomicrobia</taxon>
        <taxon>Methanomicrobiales</taxon>
        <taxon>Methanomicrobiaceae</taxon>
        <taxon>Methanolacinia</taxon>
    </lineage>
</organism>
<protein>
    <submittedName>
        <fullName evidence="2">Uncharacterized protein</fullName>
    </submittedName>
</protein>
<keyword evidence="1" id="KW-1133">Transmembrane helix</keyword>
<evidence type="ECO:0000256" key="1">
    <source>
        <dbReference type="SAM" id="Phobius"/>
    </source>
</evidence>
<dbReference type="OrthoDB" id="373500at2157"/>
<dbReference type="Proteomes" id="UP000006565">
    <property type="component" value="Chromosome"/>
</dbReference>
<keyword evidence="3" id="KW-1185">Reference proteome</keyword>